<accession>A0ABQ3I618</accession>
<comment type="caution">
    <text evidence="4">The sequence shown here is derived from an EMBL/GenBank/DDBJ whole genome shotgun (WGS) entry which is preliminary data.</text>
</comment>
<dbReference type="Gene3D" id="3.40.50.1100">
    <property type="match status" value="2"/>
</dbReference>
<dbReference type="InterPro" id="IPR036052">
    <property type="entry name" value="TrpB-like_PALP_sf"/>
</dbReference>
<keyword evidence="5" id="KW-1185">Reference proteome</keyword>
<evidence type="ECO:0000259" key="3">
    <source>
        <dbReference type="Pfam" id="PF00291"/>
    </source>
</evidence>
<gene>
    <name evidence="4" type="ORF">GCM10011340_10710</name>
</gene>
<reference evidence="5" key="1">
    <citation type="journal article" date="2019" name="Int. J. Syst. Evol. Microbiol.">
        <title>The Global Catalogue of Microorganisms (GCM) 10K type strain sequencing project: providing services to taxonomists for standard genome sequencing and annotation.</title>
        <authorList>
            <consortium name="The Broad Institute Genomics Platform"/>
            <consortium name="The Broad Institute Genome Sequencing Center for Infectious Disease"/>
            <person name="Wu L."/>
            <person name="Ma J."/>
        </authorList>
    </citation>
    <scope>NUCLEOTIDE SEQUENCE [LARGE SCALE GENOMIC DNA]</scope>
    <source>
        <strain evidence="5">CGMCC 1.15111</strain>
    </source>
</reference>
<protein>
    <submittedName>
        <fullName evidence="4">Serine/threonine dehydratase</fullName>
    </submittedName>
</protein>
<keyword evidence="2" id="KW-0663">Pyridoxal phosphate</keyword>
<organism evidence="4 5">
    <name type="scientific">Roseivirga thermotolerans</name>
    <dbReference type="NCBI Taxonomy" id="1758176"/>
    <lineage>
        <taxon>Bacteria</taxon>
        <taxon>Pseudomonadati</taxon>
        <taxon>Bacteroidota</taxon>
        <taxon>Cytophagia</taxon>
        <taxon>Cytophagales</taxon>
        <taxon>Roseivirgaceae</taxon>
        <taxon>Roseivirga</taxon>
    </lineage>
</organism>
<evidence type="ECO:0000256" key="1">
    <source>
        <dbReference type="ARBA" id="ARBA00001933"/>
    </source>
</evidence>
<name>A0ABQ3I618_9BACT</name>
<dbReference type="CDD" id="cd01562">
    <property type="entry name" value="Thr-dehyd"/>
    <property type="match status" value="1"/>
</dbReference>
<dbReference type="EMBL" id="BNAG01000001">
    <property type="protein sequence ID" value="GHE57522.1"/>
    <property type="molecule type" value="Genomic_DNA"/>
</dbReference>
<evidence type="ECO:0000256" key="2">
    <source>
        <dbReference type="ARBA" id="ARBA00022898"/>
    </source>
</evidence>
<dbReference type="InterPro" id="IPR001926">
    <property type="entry name" value="TrpB-like_PALP"/>
</dbReference>
<dbReference type="Proteomes" id="UP000658258">
    <property type="component" value="Unassembled WGS sequence"/>
</dbReference>
<dbReference type="PANTHER" id="PTHR43050:SF1">
    <property type="entry name" value="SERINE RACEMASE"/>
    <property type="match status" value="1"/>
</dbReference>
<dbReference type="PANTHER" id="PTHR43050">
    <property type="entry name" value="SERINE / THREONINE RACEMASE FAMILY MEMBER"/>
    <property type="match status" value="1"/>
</dbReference>
<dbReference type="Pfam" id="PF00291">
    <property type="entry name" value="PALP"/>
    <property type="match status" value="1"/>
</dbReference>
<dbReference type="RefSeq" id="WP_189629152.1">
    <property type="nucleotide sequence ID" value="NZ_BNAG01000001.1"/>
</dbReference>
<dbReference type="SUPFAM" id="SSF53686">
    <property type="entry name" value="Tryptophan synthase beta subunit-like PLP-dependent enzymes"/>
    <property type="match status" value="1"/>
</dbReference>
<feature type="domain" description="Tryptophan synthase beta chain-like PALP" evidence="3">
    <location>
        <begin position="19"/>
        <end position="306"/>
    </location>
</feature>
<evidence type="ECO:0000313" key="4">
    <source>
        <dbReference type="EMBL" id="GHE57522.1"/>
    </source>
</evidence>
<comment type="cofactor">
    <cofactor evidence="1">
        <name>pyridoxal 5'-phosphate</name>
        <dbReference type="ChEBI" id="CHEBI:597326"/>
    </cofactor>
</comment>
<proteinExistence type="predicted"/>
<evidence type="ECO:0000313" key="5">
    <source>
        <dbReference type="Proteomes" id="UP000658258"/>
    </source>
</evidence>
<sequence>MATFNVSWQDIEQAHERVKPYIHRTPVLSSESINTIVGAELYFKCENFQKIGAFKARGGINAVFSLPKEQRSRGVVTHSSGNHAQAIALAAKMAGVPAYIVMPKTAPQVKIAAVEGYGAHITLCEPTQASREETSARIQKETGAVFISPYNDFKVIEGQATCAKELLEELPELNTLITPVGGGGLLAGTALTAHYLNDKVEVLAGEPEGANDTYLSMQKGELVRIDAPKSIADGLLATMGDKNFEIIRPLVKQILVVSDSEIIDAMRMIWERMKIVIEPSCAVPFAAILKNKELFEGQKVGVILTGGNIDLGKLPF</sequence>